<dbReference type="PANTHER" id="PTHR48081">
    <property type="entry name" value="AB HYDROLASE SUPERFAMILY PROTEIN C4A8.06C"/>
    <property type="match status" value="1"/>
</dbReference>
<dbReference type="PROSITE" id="PS01174">
    <property type="entry name" value="LIPASE_GDXG_SER"/>
    <property type="match status" value="1"/>
</dbReference>
<feature type="active site" evidence="3">
    <location>
        <position position="154"/>
    </location>
</feature>
<dbReference type="SUPFAM" id="SSF53474">
    <property type="entry name" value="alpha/beta-Hydrolases"/>
    <property type="match status" value="1"/>
</dbReference>
<comment type="caution">
    <text evidence="5">The sequence shown here is derived from an EMBL/GenBank/DDBJ whole genome shotgun (WGS) entry which is preliminary data.</text>
</comment>
<dbReference type="InterPro" id="IPR013094">
    <property type="entry name" value="AB_hydrolase_3"/>
</dbReference>
<comment type="similarity">
    <text evidence="1">Belongs to the 'GDXG' lipolytic enzyme family.</text>
</comment>
<dbReference type="Gene3D" id="3.40.50.1820">
    <property type="entry name" value="alpha/beta hydrolase"/>
    <property type="match status" value="1"/>
</dbReference>
<dbReference type="InterPro" id="IPR050300">
    <property type="entry name" value="GDXG_lipolytic_enzyme"/>
</dbReference>
<evidence type="ECO:0000313" key="5">
    <source>
        <dbReference type="EMBL" id="MQY28630.1"/>
    </source>
</evidence>
<dbReference type="Proteomes" id="UP000431401">
    <property type="component" value="Unassembled WGS sequence"/>
</dbReference>
<evidence type="ECO:0000313" key="6">
    <source>
        <dbReference type="Proteomes" id="UP000431401"/>
    </source>
</evidence>
<dbReference type="GO" id="GO:0004806">
    <property type="term" value="F:triacylglycerol lipase activity"/>
    <property type="evidence" value="ECO:0007669"/>
    <property type="project" value="TreeGrafter"/>
</dbReference>
<protein>
    <submittedName>
        <fullName evidence="5">Putative acetyl-hydrolase LipR</fullName>
        <ecNumber evidence="5">3.1.1.-</ecNumber>
    </submittedName>
</protein>
<name>A0A7K0DS83_9NOCA</name>
<organism evidence="5 6">
    <name type="scientific">Nocardia aurantia</name>
    <dbReference type="NCBI Taxonomy" id="2585199"/>
    <lineage>
        <taxon>Bacteria</taxon>
        <taxon>Bacillati</taxon>
        <taxon>Actinomycetota</taxon>
        <taxon>Actinomycetes</taxon>
        <taxon>Mycobacteriales</taxon>
        <taxon>Nocardiaceae</taxon>
        <taxon>Nocardia</taxon>
    </lineage>
</organism>
<dbReference type="InterPro" id="IPR033140">
    <property type="entry name" value="Lipase_GDXG_put_SER_AS"/>
</dbReference>
<dbReference type="Pfam" id="PF07859">
    <property type="entry name" value="Abhydrolase_3"/>
    <property type="match status" value="1"/>
</dbReference>
<dbReference type="OrthoDB" id="9803828at2"/>
<dbReference type="InterPro" id="IPR029058">
    <property type="entry name" value="AB_hydrolase_fold"/>
</dbReference>
<feature type="domain" description="Alpha/beta hydrolase fold-3" evidence="4">
    <location>
        <begin position="80"/>
        <end position="275"/>
    </location>
</feature>
<dbReference type="PANTHER" id="PTHR48081:SF30">
    <property type="entry name" value="ACETYL-HYDROLASE LIPR-RELATED"/>
    <property type="match status" value="1"/>
</dbReference>
<accession>A0A7K0DS83</accession>
<dbReference type="PROSITE" id="PS01173">
    <property type="entry name" value="LIPASE_GDXG_HIS"/>
    <property type="match status" value="1"/>
</dbReference>
<keyword evidence="6" id="KW-1185">Reference proteome</keyword>
<gene>
    <name evidence="5" type="primary">lipR</name>
    <name evidence="5" type="ORF">NRB56_42140</name>
</gene>
<dbReference type="EMBL" id="WEGI01000009">
    <property type="protein sequence ID" value="MQY28630.1"/>
    <property type="molecule type" value="Genomic_DNA"/>
</dbReference>
<keyword evidence="2 5" id="KW-0378">Hydrolase</keyword>
<evidence type="ECO:0000256" key="2">
    <source>
        <dbReference type="ARBA" id="ARBA00022801"/>
    </source>
</evidence>
<dbReference type="RefSeq" id="WP_153344756.1">
    <property type="nucleotide sequence ID" value="NZ_WEGI01000009.1"/>
</dbReference>
<evidence type="ECO:0000256" key="3">
    <source>
        <dbReference type="PROSITE-ProRule" id="PRU10038"/>
    </source>
</evidence>
<evidence type="ECO:0000256" key="1">
    <source>
        <dbReference type="ARBA" id="ARBA00010515"/>
    </source>
</evidence>
<reference evidence="5 6" key="1">
    <citation type="submission" date="2019-10" db="EMBL/GenBank/DDBJ databases">
        <title>Nocardia macrotermitis sp. nov. and Nocardia aurantia sp. nov., isolated from the gut of fungus growing-termite Macrotermes natalensis.</title>
        <authorList>
            <person name="Benndorf R."/>
            <person name="Schwitalla J."/>
            <person name="Martin K."/>
            <person name="De Beer W."/>
            <person name="Kaster A.-K."/>
            <person name="Vollmers J."/>
            <person name="Poulsen M."/>
            <person name="Beemelmanns C."/>
        </authorList>
    </citation>
    <scope>NUCLEOTIDE SEQUENCE [LARGE SCALE GENOMIC DNA]</scope>
    <source>
        <strain evidence="5 6">RB56</strain>
    </source>
</reference>
<dbReference type="AlphaFoldDB" id="A0A7K0DS83"/>
<sequence>MTVPALREFALPVPIARAILHPFFRFTMHPRVPWRVQRAVLDAGSVLQQSPPGTRVQRLRLGGRPAERVTSDRPAAAGAVLYLHGGGYTIGSPATHRSLAAHLARDLRRPVYLPDYRLAPEHPYPAALDDAEAAFLELLGSGFAPENLVVAGDSAGGGLALALAERLRDEHGIRPAALGLIAPWADPNEKPPRARDLVINSAWSRAAAAAYRAGGSGLEVGYAPLLGRLDGLPPVYVQADTGELLYGQCTRLVAGLRAAGVPVRFSVTSGLWHVAQLQAALVAPAASELREMSGFLGQALKPAAA</sequence>
<dbReference type="InterPro" id="IPR002168">
    <property type="entry name" value="Lipase_GDXG_HIS_AS"/>
</dbReference>
<dbReference type="EC" id="3.1.1.-" evidence="5"/>
<evidence type="ECO:0000259" key="4">
    <source>
        <dbReference type="Pfam" id="PF07859"/>
    </source>
</evidence>
<proteinExistence type="inferred from homology"/>